<dbReference type="AlphaFoldDB" id="A0A9D4HRD8"/>
<dbReference type="InterPro" id="IPR011029">
    <property type="entry name" value="DEATH-like_dom_sf"/>
</dbReference>
<name>A0A9D4HRD8_DREPO</name>
<organism evidence="1 2">
    <name type="scientific">Dreissena polymorpha</name>
    <name type="common">Zebra mussel</name>
    <name type="synonym">Mytilus polymorpha</name>
    <dbReference type="NCBI Taxonomy" id="45954"/>
    <lineage>
        <taxon>Eukaryota</taxon>
        <taxon>Metazoa</taxon>
        <taxon>Spiralia</taxon>
        <taxon>Lophotrochozoa</taxon>
        <taxon>Mollusca</taxon>
        <taxon>Bivalvia</taxon>
        <taxon>Autobranchia</taxon>
        <taxon>Heteroconchia</taxon>
        <taxon>Euheterodonta</taxon>
        <taxon>Imparidentia</taxon>
        <taxon>Neoheterodontei</taxon>
        <taxon>Myida</taxon>
        <taxon>Dreissenoidea</taxon>
        <taxon>Dreissenidae</taxon>
        <taxon>Dreissena</taxon>
    </lineage>
</organism>
<proteinExistence type="predicted"/>
<dbReference type="Proteomes" id="UP000828390">
    <property type="component" value="Unassembled WGS sequence"/>
</dbReference>
<keyword evidence="2" id="KW-1185">Reference proteome</keyword>
<protein>
    <submittedName>
        <fullName evidence="1">Uncharacterized protein</fullName>
    </submittedName>
</protein>
<reference evidence="1" key="2">
    <citation type="submission" date="2020-11" db="EMBL/GenBank/DDBJ databases">
        <authorList>
            <person name="McCartney M.A."/>
            <person name="Auch B."/>
            <person name="Kono T."/>
            <person name="Mallez S."/>
            <person name="Becker A."/>
            <person name="Gohl D.M."/>
            <person name="Silverstein K.A.T."/>
            <person name="Koren S."/>
            <person name="Bechman K.B."/>
            <person name="Herman A."/>
            <person name="Abrahante J.E."/>
            <person name="Garbe J."/>
        </authorList>
    </citation>
    <scope>NUCLEOTIDE SEQUENCE</scope>
    <source>
        <strain evidence="1">Duluth1</strain>
        <tissue evidence="1">Whole animal</tissue>
    </source>
</reference>
<evidence type="ECO:0000313" key="1">
    <source>
        <dbReference type="EMBL" id="KAH3730317.1"/>
    </source>
</evidence>
<gene>
    <name evidence="1" type="ORF">DPMN_056300</name>
</gene>
<accession>A0A9D4HRD8</accession>
<dbReference type="SUPFAM" id="SSF47986">
    <property type="entry name" value="DEATH domain"/>
    <property type="match status" value="1"/>
</dbReference>
<dbReference type="EMBL" id="JAIWYP010000012">
    <property type="protein sequence ID" value="KAH3730317.1"/>
    <property type="molecule type" value="Genomic_DNA"/>
</dbReference>
<dbReference type="Gene3D" id="1.10.533.10">
    <property type="entry name" value="Death Domain, Fas"/>
    <property type="match status" value="1"/>
</dbReference>
<comment type="caution">
    <text evidence="1">The sequence shown here is derived from an EMBL/GenBank/DDBJ whole genome shotgun (WGS) entry which is preliminary data.</text>
</comment>
<evidence type="ECO:0000313" key="2">
    <source>
        <dbReference type="Proteomes" id="UP000828390"/>
    </source>
</evidence>
<reference evidence="1" key="1">
    <citation type="journal article" date="2019" name="bioRxiv">
        <title>The Genome of the Zebra Mussel, Dreissena polymorpha: A Resource for Invasive Species Research.</title>
        <authorList>
            <person name="McCartney M.A."/>
            <person name="Auch B."/>
            <person name="Kono T."/>
            <person name="Mallez S."/>
            <person name="Zhang Y."/>
            <person name="Obille A."/>
            <person name="Becker A."/>
            <person name="Abrahante J.E."/>
            <person name="Garbe J."/>
            <person name="Badalamenti J.P."/>
            <person name="Herman A."/>
            <person name="Mangelson H."/>
            <person name="Liachko I."/>
            <person name="Sullivan S."/>
            <person name="Sone E.D."/>
            <person name="Koren S."/>
            <person name="Silverstein K.A.T."/>
            <person name="Beckman K.B."/>
            <person name="Gohl D.M."/>
        </authorList>
    </citation>
    <scope>NUCLEOTIDE SEQUENCE</scope>
    <source>
        <strain evidence="1">Duluth1</strain>
        <tissue evidence="1">Whole animal</tissue>
    </source>
</reference>
<sequence length="256" mass="29296">MKKLKRLIKISWFKKKKETSTSADWNLAGCPETYAELPVRALEMKTRLRLAEYLDKKGKRLKVEIDNTSTDIMNDFTGLAKLSGQKEGHDTVVFKNIVKSPTMTLFDQLIDHGVRLGKLWEYLLILQRHDVIKDCRPIILNDCQTFSDQTKTILNQLKNPAWANKKSAENDDVTVYCTELTSKLVCTLPIKREAENDNGRGMLDCIERLRLSSPFSWPRISVYEMDLKNAPTVGIEPMTSRSLGGHHIHYITATLK</sequence>